<dbReference type="PANTHER" id="PTHR34315:SF4">
    <property type="entry name" value="INTRADIOL RING-CLEAVAGE DIOXYGENASES DOMAIN-CONTAINING PROTEIN"/>
    <property type="match status" value="1"/>
</dbReference>
<keyword evidence="1" id="KW-0560">Oxidoreductase</keyword>
<dbReference type="EMBL" id="JARKIF010000019">
    <property type="protein sequence ID" value="KAJ7618686.1"/>
    <property type="molecule type" value="Genomic_DNA"/>
</dbReference>
<name>A0AAD7BEQ2_9AGAR</name>
<sequence length="350" mass="38249">MVCGHSRLSKLRRVPGCEDDQDNSRLWSRSIWSLARCRGAARCLMRGRCLLCWPVIFPSRFGLEETGSIFSLHTRETAYKKVEGNGTVLQPSSSPIHHSQTMRFSTTFATLAALCSIAAAVPTAPAPRDCSAEVAQYDRARREARGIGKRSFYPNMLNMTCVLSPETPLEDYVANSPLRSNIVQSQEGVSFIVDIGVINTATCQPLENTMVEFWGPNAVGEYGTFLRGASPTGTNGIAEFTTIFPGFTTGAANHFNILVHTNSSEAGPVSHVGQLFFTDQWTNVVSTYQNYAQNTNSRMMNAQDPSFVAANKNGFNSIIDIEDINDDWPEGIIGYITVGVNPNKAVSISA</sequence>
<dbReference type="GO" id="GO:0016702">
    <property type="term" value="F:oxidoreductase activity, acting on single donors with incorporation of molecular oxygen, incorporation of two atoms of oxygen"/>
    <property type="evidence" value="ECO:0007669"/>
    <property type="project" value="InterPro"/>
</dbReference>
<protein>
    <submittedName>
        <fullName evidence="1">Intradiol ring-cleavage dioxygenase</fullName>
    </submittedName>
</protein>
<comment type="caution">
    <text evidence="1">The sequence shown here is derived from an EMBL/GenBank/DDBJ whole genome shotgun (WGS) entry which is preliminary data.</text>
</comment>
<dbReference type="Proteomes" id="UP001221142">
    <property type="component" value="Unassembled WGS sequence"/>
</dbReference>
<evidence type="ECO:0000313" key="2">
    <source>
        <dbReference type="Proteomes" id="UP001221142"/>
    </source>
</evidence>
<dbReference type="GO" id="GO:0005506">
    <property type="term" value="F:iron ion binding"/>
    <property type="evidence" value="ECO:0007669"/>
    <property type="project" value="InterPro"/>
</dbReference>
<reference evidence="1" key="1">
    <citation type="submission" date="2023-03" db="EMBL/GenBank/DDBJ databases">
        <title>Massive genome expansion in bonnet fungi (Mycena s.s.) driven by repeated elements and novel gene families across ecological guilds.</title>
        <authorList>
            <consortium name="Lawrence Berkeley National Laboratory"/>
            <person name="Harder C.B."/>
            <person name="Miyauchi S."/>
            <person name="Viragh M."/>
            <person name="Kuo A."/>
            <person name="Thoen E."/>
            <person name="Andreopoulos B."/>
            <person name="Lu D."/>
            <person name="Skrede I."/>
            <person name="Drula E."/>
            <person name="Henrissat B."/>
            <person name="Morin E."/>
            <person name="Kohler A."/>
            <person name="Barry K."/>
            <person name="LaButti K."/>
            <person name="Morin E."/>
            <person name="Salamov A."/>
            <person name="Lipzen A."/>
            <person name="Mereny Z."/>
            <person name="Hegedus B."/>
            <person name="Baldrian P."/>
            <person name="Stursova M."/>
            <person name="Weitz H."/>
            <person name="Taylor A."/>
            <person name="Grigoriev I.V."/>
            <person name="Nagy L.G."/>
            <person name="Martin F."/>
            <person name="Kauserud H."/>
        </authorList>
    </citation>
    <scope>NUCLEOTIDE SEQUENCE</scope>
    <source>
        <strain evidence="1">9284</strain>
    </source>
</reference>
<keyword evidence="1" id="KW-0223">Dioxygenase</keyword>
<organism evidence="1 2">
    <name type="scientific">Roridomyces roridus</name>
    <dbReference type="NCBI Taxonomy" id="1738132"/>
    <lineage>
        <taxon>Eukaryota</taxon>
        <taxon>Fungi</taxon>
        <taxon>Dikarya</taxon>
        <taxon>Basidiomycota</taxon>
        <taxon>Agaricomycotina</taxon>
        <taxon>Agaricomycetes</taxon>
        <taxon>Agaricomycetidae</taxon>
        <taxon>Agaricales</taxon>
        <taxon>Marasmiineae</taxon>
        <taxon>Mycenaceae</taxon>
        <taxon>Roridomyces</taxon>
    </lineage>
</organism>
<dbReference type="PANTHER" id="PTHR34315">
    <property type="match status" value="1"/>
</dbReference>
<gene>
    <name evidence="1" type="ORF">FB45DRAFT_932221</name>
</gene>
<dbReference type="Gene3D" id="2.60.130.10">
    <property type="entry name" value="Aromatic compound dioxygenase"/>
    <property type="match status" value="1"/>
</dbReference>
<accession>A0AAD7BEQ2</accession>
<dbReference type="AlphaFoldDB" id="A0AAD7BEQ2"/>
<evidence type="ECO:0000313" key="1">
    <source>
        <dbReference type="EMBL" id="KAJ7618686.1"/>
    </source>
</evidence>
<dbReference type="InterPro" id="IPR015889">
    <property type="entry name" value="Intradiol_dOase_core"/>
</dbReference>
<proteinExistence type="predicted"/>
<dbReference type="SUPFAM" id="SSF49482">
    <property type="entry name" value="Aromatic compound dioxygenase"/>
    <property type="match status" value="1"/>
</dbReference>
<keyword evidence="2" id="KW-1185">Reference proteome</keyword>